<proteinExistence type="predicted"/>
<name>A0ABN6PWR9_NOSCO</name>
<accession>A0ABN6PWR9</accession>
<dbReference type="SUPFAM" id="SSF52402">
    <property type="entry name" value="Adenine nucleotide alpha hydrolases-like"/>
    <property type="match status" value="1"/>
</dbReference>
<keyword evidence="2" id="KW-1185">Reference proteome</keyword>
<evidence type="ECO:0000313" key="2">
    <source>
        <dbReference type="Proteomes" id="UP001055453"/>
    </source>
</evidence>
<evidence type="ECO:0008006" key="3">
    <source>
        <dbReference type="Google" id="ProtNLM"/>
    </source>
</evidence>
<gene>
    <name evidence="1" type="ORF">ANSO36C_02570</name>
</gene>
<dbReference type="EMBL" id="AP025732">
    <property type="protein sequence ID" value="BDI14455.1"/>
    <property type="molecule type" value="Genomic_DNA"/>
</dbReference>
<dbReference type="PANTHER" id="PTHR43010">
    <property type="entry name" value="UNIVERSAL STRESS PROTEIN SLR1230"/>
    <property type="match status" value="1"/>
</dbReference>
<sequence length="145" mass="15890">MQAAEQFFAQQGISEVKLTNHTGFLVDSFHEFEAQADLVILGKRGENAEFASGHLGANVERVLRSSNKPSFVTSHNYQPINRILLANDGGKSCQKALEFLVTSPVFKGLELHLLTVAKKPGDEAAQVLLANCSTPISSRWFYANL</sequence>
<dbReference type="InterPro" id="IPR051688">
    <property type="entry name" value="USP_A"/>
</dbReference>
<dbReference type="Proteomes" id="UP001055453">
    <property type="component" value="Chromosome"/>
</dbReference>
<protein>
    <recommendedName>
        <fullName evidence="3">Universal stress protein</fullName>
    </recommendedName>
</protein>
<reference evidence="1" key="1">
    <citation type="submission" date="2022-04" db="EMBL/GenBank/DDBJ databases">
        <title>Complete genome sequence of a cyanobacterium, Nostoc sp. SO-36, isolated in Antarctica.</title>
        <authorList>
            <person name="Kanesaki Y."/>
            <person name="Effendi D."/>
            <person name="Sakamoto T."/>
            <person name="Ohtani S."/>
            <person name="Awai K."/>
        </authorList>
    </citation>
    <scope>NUCLEOTIDE SEQUENCE</scope>
    <source>
        <strain evidence="1">SO-36</strain>
    </source>
</reference>
<organism evidence="1 2">
    <name type="scientific">Nostoc cf. commune SO-36</name>
    <dbReference type="NCBI Taxonomy" id="449208"/>
    <lineage>
        <taxon>Bacteria</taxon>
        <taxon>Bacillati</taxon>
        <taxon>Cyanobacteriota</taxon>
        <taxon>Cyanophyceae</taxon>
        <taxon>Nostocales</taxon>
        <taxon>Nostocaceae</taxon>
        <taxon>Nostoc</taxon>
    </lineage>
</organism>
<evidence type="ECO:0000313" key="1">
    <source>
        <dbReference type="EMBL" id="BDI14455.1"/>
    </source>
</evidence>
<dbReference type="Gene3D" id="3.40.50.12370">
    <property type="match status" value="1"/>
</dbReference>
<dbReference type="PANTHER" id="PTHR43010:SF1">
    <property type="entry name" value="USPA DOMAIN-CONTAINING PROTEIN"/>
    <property type="match status" value="1"/>
</dbReference>